<dbReference type="PANTHER" id="PTHR36205:SF4">
    <property type="match status" value="1"/>
</dbReference>
<accession>A0AAD4GVC9</accession>
<proteinExistence type="predicted"/>
<sequence length="747" mass="85975">MACPGCLIPGPSNNYAAAPCTHYNTEMLVEGALPRRGHRAFLRFHRTWPYWLIAASLSLLFIENIALTSSLTNVLLTHRLVLRPGDFVDSTRQKTYPDAQGGPSFYAAEFTGVSHDERDENFYLGGTLTLTAQDPNASHPSPIIYDPYPEYNSWIWRTKWEGRFESCLGPRDTYLDRTRPEDMVLAYPGLQKGREISFVVFILNSASRPAEFPFPIFGSYDALGLDGHVCFDRYGRLGAYGYGEGEYDEDIPGVQLPGNASWGEVDWADLQSQCLKRNANRYRKTQTRRRATQHPLVNPLSGSEPEPSGVNLAPSPSLSWKRHQSRSAVIIRTYHSMSWTDNHIHYLRSLIMELSLHSGAEYEVFFMVDVKDDMLPIFSDMEAIQSLKEEYIPAEFQNITIFFNNKLLEAWYPRLGEHRPMYQHLQPLQIFAQLYPEFDYYWQFEMDARNTGHMYHFLERAVEFARQQPRRYLWERNAYFYTPGSHGTWDDFMELVNTTMAGRDSVWGPVPATDIDAMGPPPPVPEPEDDPYEWRVGEEVDLITFLPIFDPKETSWTFPNTLYNLPPETPRRASPVTMWRMSKTLLDLMHHSQASAGVGLASEMSAPTWALWHGLKAVHVPHPVYLDGKWTADEVAQIYNTGQPDKINGGPHSVWNFNHMVDRIMYRLSYMFTTQTAEDLYRRWLGFRPSPGQYEDAEKHRDHWGLLWYEGGRLDEDVYGRLCFPSMFLHTIKNTAPEMGPDPAVPI</sequence>
<reference evidence="2" key="2">
    <citation type="submission" date="2020-02" db="EMBL/GenBank/DDBJ databases">
        <authorList>
            <person name="Gilchrist C.L.M."/>
            <person name="Chooi Y.-H."/>
        </authorList>
    </citation>
    <scope>NUCLEOTIDE SEQUENCE</scope>
    <source>
        <strain evidence="2">MST-FP2251</strain>
    </source>
</reference>
<dbReference type="PANTHER" id="PTHR36205">
    <property type="entry name" value="CHROMOSOME 19, WHOLE GENOME SHOTGUN SEQUENCE"/>
    <property type="match status" value="1"/>
</dbReference>
<protein>
    <submittedName>
        <fullName evidence="2">Uncharacterized protein</fullName>
    </submittedName>
</protein>
<evidence type="ECO:0000313" key="2">
    <source>
        <dbReference type="EMBL" id="KAF9889333.1"/>
    </source>
</evidence>
<dbReference type="Proteomes" id="UP001194746">
    <property type="component" value="Unassembled WGS sequence"/>
</dbReference>
<dbReference type="EMBL" id="VCAU01000037">
    <property type="protein sequence ID" value="KAF9889333.1"/>
    <property type="molecule type" value="Genomic_DNA"/>
</dbReference>
<feature type="region of interest" description="Disordered" evidence="1">
    <location>
        <begin position="282"/>
        <end position="317"/>
    </location>
</feature>
<gene>
    <name evidence="2" type="ORF">FE257_007443</name>
</gene>
<evidence type="ECO:0000256" key="1">
    <source>
        <dbReference type="SAM" id="MobiDB-lite"/>
    </source>
</evidence>
<feature type="compositionally biased region" description="Basic residues" evidence="1">
    <location>
        <begin position="282"/>
        <end position="292"/>
    </location>
</feature>
<evidence type="ECO:0000313" key="3">
    <source>
        <dbReference type="Proteomes" id="UP001194746"/>
    </source>
</evidence>
<keyword evidence="3" id="KW-1185">Reference proteome</keyword>
<dbReference type="AlphaFoldDB" id="A0AAD4GVC9"/>
<reference evidence="2" key="1">
    <citation type="journal article" date="2019" name="Beilstein J. Org. Chem.">
        <title>Nanangenines: drimane sesquiterpenoids as the dominant metabolite cohort of a novel Australian fungus, Aspergillus nanangensis.</title>
        <authorList>
            <person name="Lacey H.J."/>
            <person name="Gilchrist C.L.M."/>
            <person name="Crombie A."/>
            <person name="Kalaitzis J.A."/>
            <person name="Vuong D."/>
            <person name="Rutledge P.J."/>
            <person name="Turner P."/>
            <person name="Pitt J.I."/>
            <person name="Lacey E."/>
            <person name="Chooi Y.H."/>
            <person name="Piggott A.M."/>
        </authorList>
    </citation>
    <scope>NUCLEOTIDE SEQUENCE</scope>
    <source>
        <strain evidence="2">MST-FP2251</strain>
    </source>
</reference>
<dbReference type="InterPro" id="IPR021822">
    <property type="entry name" value="DUF3405"/>
</dbReference>
<organism evidence="2 3">
    <name type="scientific">Aspergillus nanangensis</name>
    <dbReference type="NCBI Taxonomy" id="2582783"/>
    <lineage>
        <taxon>Eukaryota</taxon>
        <taxon>Fungi</taxon>
        <taxon>Dikarya</taxon>
        <taxon>Ascomycota</taxon>
        <taxon>Pezizomycotina</taxon>
        <taxon>Eurotiomycetes</taxon>
        <taxon>Eurotiomycetidae</taxon>
        <taxon>Eurotiales</taxon>
        <taxon>Aspergillaceae</taxon>
        <taxon>Aspergillus</taxon>
        <taxon>Aspergillus subgen. Circumdati</taxon>
    </lineage>
</organism>
<name>A0AAD4GVC9_ASPNN</name>
<dbReference type="Pfam" id="PF11885">
    <property type="entry name" value="DUF3405"/>
    <property type="match status" value="1"/>
</dbReference>
<comment type="caution">
    <text evidence="2">The sequence shown here is derived from an EMBL/GenBank/DDBJ whole genome shotgun (WGS) entry which is preliminary data.</text>
</comment>